<evidence type="ECO:0008006" key="4">
    <source>
        <dbReference type="Google" id="ProtNLM"/>
    </source>
</evidence>
<sequence length="249" mass="28233">MGQSKISLKELASVRRKTHESIDDYLNRFQLLKARCFTSVPEHVLVEMVAGGLDYSVRKKLDAQYLRDMAQLADRSSKLKDLRLKRPEQIGSLRKKKLLISILEIKALDEGRLKFGEKSKTSTKSDVESSKKANSMYAEVIGINMVDVAESSDSKLPLEKVLLNDVEMVTEDHVPNNNMVTEDQFNENVKGAYPKDEEDLVDFLNRCKISNTNAMLCPRCSAVFDKEAAKAIEGFQPQTTQRQMERQSL</sequence>
<gene>
    <name evidence="1" type="ORF">MTR_0046s0080</name>
</gene>
<name>A0A072TJL1_MEDTR</name>
<organism evidence="1 3">
    <name type="scientific">Medicago truncatula</name>
    <name type="common">Barrel medic</name>
    <name type="synonym">Medicago tribuloides</name>
    <dbReference type="NCBI Taxonomy" id="3880"/>
    <lineage>
        <taxon>Eukaryota</taxon>
        <taxon>Viridiplantae</taxon>
        <taxon>Streptophyta</taxon>
        <taxon>Embryophyta</taxon>
        <taxon>Tracheophyta</taxon>
        <taxon>Spermatophyta</taxon>
        <taxon>Magnoliopsida</taxon>
        <taxon>eudicotyledons</taxon>
        <taxon>Gunneridae</taxon>
        <taxon>Pentapetalae</taxon>
        <taxon>rosids</taxon>
        <taxon>fabids</taxon>
        <taxon>Fabales</taxon>
        <taxon>Fabaceae</taxon>
        <taxon>Papilionoideae</taxon>
        <taxon>50 kb inversion clade</taxon>
        <taxon>NPAAA clade</taxon>
        <taxon>Hologalegina</taxon>
        <taxon>IRL clade</taxon>
        <taxon>Trifolieae</taxon>
        <taxon>Medicago</taxon>
    </lineage>
</organism>
<accession>A0A072TJL1</accession>
<dbReference type="AlphaFoldDB" id="A0A072TJL1"/>
<evidence type="ECO:0000313" key="1">
    <source>
        <dbReference type="EMBL" id="KEH17078.1"/>
    </source>
</evidence>
<dbReference type="EMBL" id="KL402771">
    <property type="protein sequence ID" value="KEH17078.1"/>
    <property type="molecule type" value="Genomic_DNA"/>
</dbReference>
<dbReference type="EnsemblPlants" id="KEH17078">
    <property type="protein sequence ID" value="KEH17078"/>
    <property type="gene ID" value="MTR_0046s0080"/>
</dbReference>
<evidence type="ECO:0000313" key="3">
    <source>
        <dbReference type="Proteomes" id="UP000002051"/>
    </source>
</evidence>
<reference evidence="1 3" key="2">
    <citation type="journal article" date="2014" name="BMC Genomics">
        <title>An improved genome release (version Mt4.0) for the model legume Medicago truncatula.</title>
        <authorList>
            <person name="Tang H."/>
            <person name="Krishnakumar V."/>
            <person name="Bidwell S."/>
            <person name="Rosen B."/>
            <person name="Chan A."/>
            <person name="Zhou S."/>
            <person name="Gentzbittel L."/>
            <person name="Childs K.L."/>
            <person name="Yandell M."/>
            <person name="Gundlach H."/>
            <person name="Mayer K.F."/>
            <person name="Schwartz D.C."/>
            <person name="Town C.D."/>
        </authorList>
    </citation>
    <scope>GENOME REANNOTATION</scope>
    <source>
        <strain evidence="1">A17</strain>
        <strain evidence="2 3">cv. Jemalong A17</strain>
    </source>
</reference>
<reference evidence="2" key="3">
    <citation type="submission" date="2015-06" db="UniProtKB">
        <authorList>
            <consortium name="EnsemblPlants"/>
        </authorList>
    </citation>
    <scope>IDENTIFICATION</scope>
    <source>
        <strain evidence="2">cv. Jemalong A17</strain>
    </source>
</reference>
<reference evidence="1 3" key="1">
    <citation type="journal article" date="2011" name="Nature">
        <title>The Medicago genome provides insight into the evolution of rhizobial symbioses.</title>
        <authorList>
            <person name="Young N.D."/>
            <person name="Debelle F."/>
            <person name="Oldroyd G.E."/>
            <person name="Geurts R."/>
            <person name="Cannon S.B."/>
            <person name="Udvardi M.K."/>
            <person name="Benedito V.A."/>
            <person name="Mayer K.F."/>
            <person name="Gouzy J."/>
            <person name="Schoof H."/>
            <person name="Van de Peer Y."/>
            <person name="Proost S."/>
            <person name="Cook D.R."/>
            <person name="Meyers B.C."/>
            <person name="Spannagl M."/>
            <person name="Cheung F."/>
            <person name="De Mita S."/>
            <person name="Krishnakumar V."/>
            <person name="Gundlach H."/>
            <person name="Zhou S."/>
            <person name="Mudge J."/>
            <person name="Bharti A.K."/>
            <person name="Murray J.D."/>
            <person name="Naoumkina M.A."/>
            <person name="Rosen B."/>
            <person name="Silverstein K.A."/>
            <person name="Tang H."/>
            <person name="Rombauts S."/>
            <person name="Zhao P.X."/>
            <person name="Zhou P."/>
            <person name="Barbe V."/>
            <person name="Bardou P."/>
            <person name="Bechner M."/>
            <person name="Bellec A."/>
            <person name="Berger A."/>
            <person name="Berges H."/>
            <person name="Bidwell S."/>
            <person name="Bisseling T."/>
            <person name="Choisne N."/>
            <person name="Couloux A."/>
            <person name="Denny R."/>
            <person name="Deshpande S."/>
            <person name="Dai X."/>
            <person name="Doyle J.J."/>
            <person name="Dudez A.M."/>
            <person name="Farmer A.D."/>
            <person name="Fouteau S."/>
            <person name="Franken C."/>
            <person name="Gibelin C."/>
            <person name="Gish J."/>
            <person name="Goldstein S."/>
            <person name="Gonzalez A.J."/>
            <person name="Green P.J."/>
            <person name="Hallab A."/>
            <person name="Hartog M."/>
            <person name="Hua A."/>
            <person name="Humphray S.J."/>
            <person name="Jeong D.H."/>
            <person name="Jing Y."/>
            <person name="Jocker A."/>
            <person name="Kenton S.M."/>
            <person name="Kim D.J."/>
            <person name="Klee K."/>
            <person name="Lai H."/>
            <person name="Lang C."/>
            <person name="Lin S."/>
            <person name="Macmil S.L."/>
            <person name="Magdelenat G."/>
            <person name="Matthews L."/>
            <person name="McCorrison J."/>
            <person name="Monaghan E.L."/>
            <person name="Mun J.H."/>
            <person name="Najar F.Z."/>
            <person name="Nicholson C."/>
            <person name="Noirot C."/>
            <person name="O'Bleness M."/>
            <person name="Paule C.R."/>
            <person name="Poulain J."/>
            <person name="Prion F."/>
            <person name="Qin B."/>
            <person name="Qu C."/>
            <person name="Retzel E.F."/>
            <person name="Riddle C."/>
            <person name="Sallet E."/>
            <person name="Samain S."/>
            <person name="Samson N."/>
            <person name="Sanders I."/>
            <person name="Saurat O."/>
            <person name="Scarpelli C."/>
            <person name="Schiex T."/>
            <person name="Segurens B."/>
            <person name="Severin A.J."/>
            <person name="Sherrier D.J."/>
            <person name="Shi R."/>
            <person name="Sims S."/>
            <person name="Singer S.R."/>
            <person name="Sinharoy S."/>
            <person name="Sterck L."/>
            <person name="Viollet A."/>
            <person name="Wang B.B."/>
            <person name="Wang K."/>
            <person name="Wang M."/>
            <person name="Wang X."/>
            <person name="Warfsmann J."/>
            <person name="Weissenbach J."/>
            <person name="White D.D."/>
            <person name="White J.D."/>
            <person name="Wiley G.B."/>
            <person name="Wincker P."/>
            <person name="Xing Y."/>
            <person name="Yang L."/>
            <person name="Yao Z."/>
            <person name="Ying F."/>
            <person name="Zhai J."/>
            <person name="Zhou L."/>
            <person name="Zuber A."/>
            <person name="Denarie J."/>
            <person name="Dixon R.A."/>
            <person name="May G.D."/>
            <person name="Schwartz D.C."/>
            <person name="Rogers J."/>
            <person name="Quetier F."/>
            <person name="Town C.D."/>
            <person name="Roe B.A."/>
        </authorList>
    </citation>
    <scope>NUCLEOTIDE SEQUENCE [LARGE SCALE GENOMIC DNA]</scope>
    <source>
        <strain evidence="1">A17</strain>
        <strain evidence="2 3">cv. Jemalong A17</strain>
    </source>
</reference>
<dbReference type="Proteomes" id="UP000002051">
    <property type="component" value="Unassembled WGS sequence"/>
</dbReference>
<keyword evidence="3" id="KW-1185">Reference proteome</keyword>
<protein>
    <recommendedName>
        <fullName evidence="4">Retrotransposon gag domain-containing protein</fullName>
    </recommendedName>
</protein>
<dbReference type="HOGENOM" id="CLU_1117146_0_0_1"/>
<proteinExistence type="predicted"/>
<evidence type="ECO:0000313" key="2">
    <source>
        <dbReference type="EnsemblPlants" id="KEH17078"/>
    </source>
</evidence>